<keyword evidence="3" id="KW-1185">Reference proteome</keyword>
<dbReference type="Proteomes" id="UP001233999">
    <property type="component" value="Unassembled WGS sequence"/>
</dbReference>
<feature type="non-terminal residue" evidence="2">
    <location>
        <position position="1"/>
    </location>
</feature>
<gene>
    <name evidence="2" type="ORF">L9F63_021984</name>
</gene>
<feature type="chain" id="PRO_5041944820" evidence="1">
    <location>
        <begin position="25"/>
        <end position="90"/>
    </location>
</feature>
<sequence>KHFQSVKLIIKLSLILFHVENILDLNENCGIICFTPSPRSDMNMTNKINFRIYKKNLIILFKSITSHTIELISRINDKIQYQMTDIKILS</sequence>
<name>A0AAD7ZMX5_DIPPU</name>
<accession>A0AAD7ZMX5</accession>
<evidence type="ECO:0000256" key="1">
    <source>
        <dbReference type="SAM" id="SignalP"/>
    </source>
</evidence>
<keyword evidence="1" id="KW-0732">Signal</keyword>
<feature type="signal peptide" evidence="1">
    <location>
        <begin position="1"/>
        <end position="24"/>
    </location>
</feature>
<evidence type="ECO:0000313" key="3">
    <source>
        <dbReference type="Proteomes" id="UP001233999"/>
    </source>
</evidence>
<evidence type="ECO:0000313" key="2">
    <source>
        <dbReference type="EMBL" id="KAJ9583674.1"/>
    </source>
</evidence>
<organism evidence="2 3">
    <name type="scientific">Diploptera punctata</name>
    <name type="common">Pacific beetle cockroach</name>
    <dbReference type="NCBI Taxonomy" id="6984"/>
    <lineage>
        <taxon>Eukaryota</taxon>
        <taxon>Metazoa</taxon>
        <taxon>Ecdysozoa</taxon>
        <taxon>Arthropoda</taxon>
        <taxon>Hexapoda</taxon>
        <taxon>Insecta</taxon>
        <taxon>Pterygota</taxon>
        <taxon>Neoptera</taxon>
        <taxon>Polyneoptera</taxon>
        <taxon>Dictyoptera</taxon>
        <taxon>Blattodea</taxon>
        <taxon>Blaberoidea</taxon>
        <taxon>Blaberidae</taxon>
        <taxon>Diplopterinae</taxon>
        <taxon>Diploptera</taxon>
    </lineage>
</organism>
<dbReference type="AlphaFoldDB" id="A0AAD7ZMX5"/>
<feature type="non-terminal residue" evidence="2">
    <location>
        <position position="90"/>
    </location>
</feature>
<protein>
    <submittedName>
        <fullName evidence="2">Uncharacterized protein</fullName>
    </submittedName>
</protein>
<reference evidence="2" key="2">
    <citation type="submission" date="2023-05" db="EMBL/GenBank/DDBJ databases">
        <authorList>
            <person name="Fouks B."/>
        </authorList>
    </citation>
    <scope>NUCLEOTIDE SEQUENCE</scope>
    <source>
        <strain evidence="2">Stay&amp;Tobe</strain>
        <tissue evidence="2">Testes</tissue>
    </source>
</reference>
<proteinExistence type="predicted"/>
<dbReference type="EMBL" id="JASPKZ010007549">
    <property type="protein sequence ID" value="KAJ9583674.1"/>
    <property type="molecule type" value="Genomic_DNA"/>
</dbReference>
<reference evidence="2" key="1">
    <citation type="journal article" date="2023" name="IScience">
        <title>Live-bearing cockroach genome reveals convergent evolutionary mechanisms linked to viviparity in insects and beyond.</title>
        <authorList>
            <person name="Fouks B."/>
            <person name="Harrison M.C."/>
            <person name="Mikhailova A.A."/>
            <person name="Marchal E."/>
            <person name="English S."/>
            <person name="Carruthers M."/>
            <person name="Jennings E.C."/>
            <person name="Chiamaka E.L."/>
            <person name="Frigard R.A."/>
            <person name="Pippel M."/>
            <person name="Attardo G.M."/>
            <person name="Benoit J.B."/>
            <person name="Bornberg-Bauer E."/>
            <person name="Tobe S.S."/>
        </authorList>
    </citation>
    <scope>NUCLEOTIDE SEQUENCE</scope>
    <source>
        <strain evidence="2">Stay&amp;Tobe</strain>
    </source>
</reference>
<comment type="caution">
    <text evidence="2">The sequence shown here is derived from an EMBL/GenBank/DDBJ whole genome shotgun (WGS) entry which is preliminary data.</text>
</comment>